<evidence type="ECO:0000313" key="3">
    <source>
        <dbReference type="Proteomes" id="UP000250140"/>
    </source>
</evidence>
<keyword evidence="3" id="KW-1185">Reference proteome</keyword>
<dbReference type="InterPro" id="IPR002347">
    <property type="entry name" value="SDR_fam"/>
</dbReference>
<dbReference type="EMBL" id="KV750954">
    <property type="protein sequence ID" value="OCL02452.1"/>
    <property type="molecule type" value="Genomic_DNA"/>
</dbReference>
<organism evidence="2 3">
    <name type="scientific">Glonium stellatum</name>
    <dbReference type="NCBI Taxonomy" id="574774"/>
    <lineage>
        <taxon>Eukaryota</taxon>
        <taxon>Fungi</taxon>
        <taxon>Dikarya</taxon>
        <taxon>Ascomycota</taxon>
        <taxon>Pezizomycotina</taxon>
        <taxon>Dothideomycetes</taxon>
        <taxon>Pleosporomycetidae</taxon>
        <taxon>Gloniales</taxon>
        <taxon>Gloniaceae</taxon>
        <taxon>Glonium</taxon>
    </lineage>
</organism>
<reference evidence="2 3" key="1">
    <citation type="journal article" date="2016" name="Nat. Commun.">
        <title>Ectomycorrhizal ecology is imprinted in the genome of the dominant symbiotic fungus Cenococcum geophilum.</title>
        <authorList>
            <consortium name="DOE Joint Genome Institute"/>
            <person name="Peter M."/>
            <person name="Kohler A."/>
            <person name="Ohm R.A."/>
            <person name="Kuo A."/>
            <person name="Krutzmann J."/>
            <person name="Morin E."/>
            <person name="Arend M."/>
            <person name="Barry K.W."/>
            <person name="Binder M."/>
            <person name="Choi C."/>
            <person name="Clum A."/>
            <person name="Copeland A."/>
            <person name="Grisel N."/>
            <person name="Haridas S."/>
            <person name="Kipfer T."/>
            <person name="LaButti K."/>
            <person name="Lindquist E."/>
            <person name="Lipzen A."/>
            <person name="Maire R."/>
            <person name="Meier B."/>
            <person name="Mihaltcheva S."/>
            <person name="Molinier V."/>
            <person name="Murat C."/>
            <person name="Poggeler S."/>
            <person name="Quandt C.A."/>
            <person name="Sperisen C."/>
            <person name="Tritt A."/>
            <person name="Tisserant E."/>
            <person name="Crous P.W."/>
            <person name="Henrissat B."/>
            <person name="Nehls U."/>
            <person name="Egli S."/>
            <person name="Spatafora J.W."/>
            <person name="Grigoriev I.V."/>
            <person name="Martin F.M."/>
        </authorList>
    </citation>
    <scope>NUCLEOTIDE SEQUENCE [LARGE SCALE GENOMIC DNA]</scope>
    <source>
        <strain evidence="2 3">CBS 207.34</strain>
    </source>
</reference>
<dbReference type="SUPFAM" id="SSF51735">
    <property type="entry name" value="NAD(P)-binding Rossmann-fold domains"/>
    <property type="match status" value="1"/>
</dbReference>
<dbReference type="PANTHER" id="PTHR43157">
    <property type="entry name" value="PHOSPHATIDYLINOSITOL-GLYCAN BIOSYNTHESIS CLASS F PROTEIN-RELATED"/>
    <property type="match status" value="1"/>
</dbReference>
<accession>A0A8E2EPD7</accession>
<dbReference type="GO" id="GO:0016491">
    <property type="term" value="F:oxidoreductase activity"/>
    <property type="evidence" value="ECO:0007669"/>
    <property type="project" value="UniProtKB-KW"/>
</dbReference>
<gene>
    <name evidence="2" type="ORF">AOQ84DRAFT_434373</name>
</gene>
<dbReference type="Proteomes" id="UP000250140">
    <property type="component" value="Unassembled WGS sequence"/>
</dbReference>
<dbReference type="Gene3D" id="3.40.50.720">
    <property type="entry name" value="NAD(P)-binding Rossmann-like Domain"/>
    <property type="match status" value="1"/>
</dbReference>
<dbReference type="PANTHER" id="PTHR43157:SF31">
    <property type="entry name" value="PHOSPHATIDYLINOSITOL-GLYCAN BIOSYNTHESIS CLASS F PROTEIN"/>
    <property type="match status" value="1"/>
</dbReference>
<dbReference type="InterPro" id="IPR036291">
    <property type="entry name" value="NAD(P)-bd_dom_sf"/>
</dbReference>
<evidence type="ECO:0000313" key="2">
    <source>
        <dbReference type="EMBL" id="OCL02452.1"/>
    </source>
</evidence>
<keyword evidence="1" id="KW-0560">Oxidoreductase</keyword>
<dbReference type="Pfam" id="PF00106">
    <property type="entry name" value="adh_short"/>
    <property type="match status" value="1"/>
</dbReference>
<sequence length="302" mass="33386">MAHYITGNKFDPTKDIPDLSGKVYVVTGGSADHAAEAQKEFVNFSDVTRIEWRQCDLENLRQTDAVAKELADELDKLDGLICNAGLGVGVYNETVDGLDSHMQVNHISQAHLALTLLPLLQKTPNPRLVFQSSELHRACPSSTVFSSISEINTNIEPTNLYARSKLAQILFLHELVRRIKAGQFGSTTDATGEPWINATHPGGVQTDQQQQVIEAYGTLRKLDVAVTRPFMKDALDEGCRPALFAATSEDIVKETMQGQYIVPDRKVTEPNKQARDEKLAANLWALKAQTLRGKLGNLPYEM</sequence>
<dbReference type="OrthoDB" id="191139at2759"/>
<proteinExistence type="predicted"/>
<protein>
    <submittedName>
        <fullName evidence="2">NAD(P)-binding protein</fullName>
    </submittedName>
</protein>
<evidence type="ECO:0000256" key="1">
    <source>
        <dbReference type="ARBA" id="ARBA00023002"/>
    </source>
</evidence>
<name>A0A8E2EPD7_9PEZI</name>
<dbReference type="AlphaFoldDB" id="A0A8E2EPD7"/>